<gene>
    <name evidence="2" type="primary">ttgF</name>
    <name evidence="2" type="ORF">GAK31_01906</name>
</gene>
<dbReference type="AlphaFoldDB" id="A0A7V8JMK9"/>
<dbReference type="PANTHER" id="PTHR30203">
    <property type="entry name" value="OUTER MEMBRANE CATION EFFLUX PROTEIN"/>
    <property type="match status" value="1"/>
</dbReference>
<dbReference type="Gene3D" id="1.20.1600.10">
    <property type="entry name" value="Outer membrane efflux proteins (OEP)"/>
    <property type="match status" value="1"/>
</dbReference>
<dbReference type="EMBL" id="WNDS01000002">
    <property type="protein sequence ID" value="KAF1016408.1"/>
    <property type="molecule type" value="Genomic_DNA"/>
</dbReference>
<sequence>MQPATPPSPWWRALNDPLLDQLVDQALRNSPNLCAAQAKLLASRALQRQRRAEQLPSVGAAAGYANVTAPDSLGRNVRELGEGVARTAEANGRPQEAAQLRQQFADVDLDTELYVVGFDASWELDLFGRRRAAEQAAAEAEANTAALADTQVQLAAELTQVYLGYRSGRERIALGEHNIAAARTALELTAQRRQRGADSDLQVERAQAQLEQQLAALPPLQAQADEARDVLALMIGREPGALDATLADDRPLPALPTLPAAVPVDDASAVIRRRPDVRKVERGLAASSAQIGQALSAYFPQVTLLGSLGGRGHLGV</sequence>
<evidence type="ECO:0000256" key="1">
    <source>
        <dbReference type="ARBA" id="ARBA00007613"/>
    </source>
</evidence>
<accession>A0A7V8JMK9</accession>
<protein>
    <submittedName>
        <fullName evidence="2">Toluene efflux pump outer membrane protein TtgF</fullName>
    </submittedName>
</protein>
<comment type="caution">
    <text evidence="2">The sequence shown here is derived from an EMBL/GenBank/DDBJ whole genome shotgun (WGS) entry which is preliminary data.</text>
</comment>
<dbReference type="InterPro" id="IPR003423">
    <property type="entry name" value="OMP_efflux"/>
</dbReference>
<name>A0A7V8JMK9_STEMA</name>
<dbReference type="GO" id="GO:0015562">
    <property type="term" value="F:efflux transmembrane transporter activity"/>
    <property type="evidence" value="ECO:0007669"/>
    <property type="project" value="InterPro"/>
</dbReference>
<reference evidence="3" key="1">
    <citation type="journal article" date="2020" name="MBio">
        <title>Horizontal gene transfer to a defensive symbiont with a reduced genome amongst a multipartite beetle microbiome.</title>
        <authorList>
            <person name="Waterworth S.C."/>
            <person name="Florez L.V."/>
            <person name="Rees E.R."/>
            <person name="Hertweck C."/>
            <person name="Kaltenpoth M."/>
            <person name="Kwan J.C."/>
        </authorList>
    </citation>
    <scope>NUCLEOTIDE SEQUENCE [LARGE SCALE GENOMIC DNA]</scope>
</reference>
<evidence type="ECO:0000313" key="2">
    <source>
        <dbReference type="EMBL" id="KAF1016408.1"/>
    </source>
</evidence>
<proteinExistence type="inferred from homology"/>
<dbReference type="Pfam" id="PF02321">
    <property type="entry name" value="OEP"/>
    <property type="match status" value="1"/>
</dbReference>
<evidence type="ECO:0000313" key="3">
    <source>
        <dbReference type="Proteomes" id="UP000487117"/>
    </source>
</evidence>
<comment type="similarity">
    <text evidence="1">Belongs to the outer membrane factor (OMF) (TC 1.B.17) family.</text>
</comment>
<dbReference type="SUPFAM" id="SSF56954">
    <property type="entry name" value="Outer membrane efflux proteins (OEP)"/>
    <property type="match status" value="1"/>
</dbReference>
<dbReference type="PANTHER" id="PTHR30203:SF25">
    <property type="entry name" value="OUTER MEMBRANE PROTEIN-RELATED"/>
    <property type="match status" value="1"/>
</dbReference>
<dbReference type="InterPro" id="IPR010131">
    <property type="entry name" value="MdtP/NodT-like"/>
</dbReference>
<organism evidence="2 3">
    <name type="scientific">Stenotrophomonas maltophilia</name>
    <name type="common">Pseudomonas maltophilia</name>
    <name type="synonym">Xanthomonas maltophilia</name>
    <dbReference type="NCBI Taxonomy" id="40324"/>
    <lineage>
        <taxon>Bacteria</taxon>
        <taxon>Pseudomonadati</taxon>
        <taxon>Pseudomonadota</taxon>
        <taxon>Gammaproteobacteria</taxon>
        <taxon>Lysobacterales</taxon>
        <taxon>Lysobacteraceae</taxon>
        <taxon>Stenotrophomonas</taxon>
        <taxon>Stenotrophomonas maltophilia group</taxon>
    </lineage>
</organism>
<dbReference type="Proteomes" id="UP000487117">
    <property type="component" value="Unassembled WGS sequence"/>
</dbReference>